<organism evidence="2 3">
    <name type="scientific">Nostoc parmelioides FACHB-3921</name>
    <dbReference type="NCBI Taxonomy" id="2692909"/>
    <lineage>
        <taxon>Bacteria</taxon>
        <taxon>Bacillati</taxon>
        <taxon>Cyanobacteriota</taxon>
        <taxon>Cyanophyceae</taxon>
        <taxon>Nostocales</taxon>
        <taxon>Nostocaceae</taxon>
        <taxon>Nostoc</taxon>
    </lineage>
</organism>
<dbReference type="InterPro" id="IPR025745">
    <property type="entry name" value="Mrr-like_N_dom"/>
</dbReference>
<feature type="non-terminal residue" evidence="2">
    <location>
        <position position="1"/>
    </location>
</feature>
<feature type="domain" description="Restriction system protein Mrr-like N-terminal" evidence="1">
    <location>
        <begin position="85"/>
        <end position="175"/>
    </location>
</feature>
<comment type="caution">
    <text evidence="2">The sequence shown here is derived from an EMBL/GenBank/DDBJ whole genome shotgun (WGS) entry which is preliminary data.</text>
</comment>
<proteinExistence type="predicted"/>
<evidence type="ECO:0000259" key="1">
    <source>
        <dbReference type="Pfam" id="PF14338"/>
    </source>
</evidence>
<dbReference type="Pfam" id="PF14338">
    <property type="entry name" value="Mrr_N"/>
    <property type="match status" value="1"/>
</dbReference>
<accession>A0ABR8BNN8</accession>
<dbReference type="Proteomes" id="UP000621307">
    <property type="component" value="Unassembled WGS sequence"/>
</dbReference>
<evidence type="ECO:0000313" key="3">
    <source>
        <dbReference type="Proteomes" id="UP000621307"/>
    </source>
</evidence>
<dbReference type="EMBL" id="JACJQL010000071">
    <property type="protein sequence ID" value="MBD2254924.1"/>
    <property type="molecule type" value="Genomic_DNA"/>
</dbReference>
<gene>
    <name evidence="2" type="ORF">H6G14_27250</name>
</gene>
<reference evidence="2 3" key="1">
    <citation type="journal article" date="2020" name="ISME J.">
        <title>Comparative genomics reveals insights into cyanobacterial evolution and habitat adaptation.</title>
        <authorList>
            <person name="Chen M.Y."/>
            <person name="Teng W.K."/>
            <person name="Zhao L."/>
            <person name="Hu C.X."/>
            <person name="Zhou Y.K."/>
            <person name="Han B.P."/>
            <person name="Song L.R."/>
            <person name="Shu W.S."/>
        </authorList>
    </citation>
    <scope>NUCLEOTIDE SEQUENCE [LARGE SCALE GENOMIC DNA]</scope>
    <source>
        <strain evidence="2 3">FACHB-3921</strain>
    </source>
</reference>
<evidence type="ECO:0000313" key="2">
    <source>
        <dbReference type="EMBL" id="MBD2254924.1"/>
    </source>
</evidence>
<name>A0ABR8BNN8_9NOSO</name>
<protein>
    <submittedName>
        <fullName evidence="2">Winged helix-turn-helix domain-containing protein</fullName>
    </submittedName>
</protein>
<dbReference type="RefSeq" id="WP_190571435.1">
    <property type="nucleotide sequence ID" value="NZ_JACJQL010000071.1"/>
</dbReference>
<keyword evidence="3" id="KW-1185">Reference proteome</keyword>
<sequence length="181" mass="21116">EEFEADDDEIIIVEDEEFEADDDEIIIVEDEEFEADDDEIIIVDDEEFEADDDEIIIDQDSSLPNKRSYYGRLPRGICTPQEDYKLPILKALDDLGGSARTKTVLRQVKKLMKGTLKRIDYQNYINQQGSYTIIEPRWQKNAKWARYHLMKEGFVKSNSPRGVWEISKAGRQYLADNKDND</sequence>